<evidence type="ECO:0000256" key="3">
    <source>
        <dbReference type="ARBA" id="ARBA00023172"/>
    </source>
</evidence>
<evidence type="ECO:0000256" key="1">
    <source>
        <dbReference type="ARBA" id="ARBA00022908"/>
    </source>
</evidence>
<reference evidence="7 8" key="1">
    <citation type="submission" date="2021-03" db="EMBL/GenBank/DDBJ databases">
        <title>Fibrella sp. HMF5405 genome sequencing and assembly.</title>
        <authorList>
            <person name="Kang H."/>
            <person name="Kim H."/>
            <person name="Bae S."/>
            <person name="Joh K."/>
        </authorList>
    </citation>
    <scope>NUCLEOTIDE SEQUENCE [LARGE SCALE GENOMIC DNA]</scope>
    <source>
        <strain evidence="7 8">HMF5405</strain>
    </source>
</reference>
<dbReference type="InterPro" id="IPR013762">
    <property type="entry name" value="Integrase-like_cat_sf"/>
</dbReference>
<gene>
    <name evidence="7" type="ORF">J2I46_00380</name>
</gene>
<dbReference type="Pfam" id="PF17293">
    <property type="entry name" value="Arm-DNA-bind_5"/>
    <property type="match status" value="1"/>
</dbReference>
<dbReference type="InterPro" id="IPR044068">
    <property type="entry name" value="CB"/>
</dbReference>
<evidence type="ECO:0000259" key="6">
    <source>
        <dbReference type="PROSITE" id="PS51900"/>
    </source>
</evidence>
<accession>A0ABS3JAL3</accession>
<dbReference type="InterPro" id="IPR011010">
    <property type="entry name" value="DNA_brk_join_enz"/>
</dbReference>
<dbReference type="InterPro" id="IPR035386">
    <property type="entry name" value="Arm-DNA-bind_5"/>
</dbReference>
<evidence type="ECO:0000256" key="4">
    <source>
        <dbReference type="PROSITE-ProRule" id="PRU01248"/>
    </source>
</evidence>
<evidence type="ECO:0000259" key="5">
    <source>
        <dbReference type="PROSITE" id="PS51898"/>
    </source>
</evidence>
<dbReference type="SUPFAM" id="SSF56349">
    <property type="entry name" value="DNA breaking-rejoining enzymes"/>
    <property type="match status" value="1"/>
</dbReference>
<dbReference type="Gene3D" id="1.10.443.10">
    <property type="entry name" value="Intergrase catalytic core"/>
    <property type="match status" value="1"/>
</dbReference>
<proteinExistence type="predicted"/>
<evidence type="ECO:0000256" key="2">
    <source>
        <dbReference type="ARBA" id="ARBA00023125"/>
    </source>
</evidence>
<evidence type="ECO:0000313" key="7">
    <source>
        <dbReference type="EMBL" id="MBO0947019.1"/>
    </source>
</evidence>
<organism evidence="7 8">
    <name type="scientific">Fibrella forsythiae</name>
    <dbReference type="NCBI Taxonomy" id="2817061"/>
    <lineage>
        <taxon>Bacteria</taxon>
        <taxon>Pseudomonadati</taxon>
        <taxon>Bacteroidota</taxon>
        <taxon>Cytophagia</taxon>
        <taxon>Cytophagales</taxon>
        <taxon>Spirosomataceae</taxon>
        <taxon>Fibrella</taxon>
    </lineage>
</organism>
<comment type="caution">
    <text evidence="7">The sequence shown here is derived from an EMBL/GenBank/DDBJ whole genome shotgun (WGS) entry which is preliminary data.</text>
</comment>
<dbReference type="PROSITE" id="PS51898">
    <property type="entry name" value="TYR_RECOMBINASE"/>
    <property type="match status" value="1"/>
</dbReference>
<keyword evidence="1" id="KW-0229">DNA integration</keyword>
<keyword evidence="2 4" id="KW-0238">DNA-binding</keyword>
<keyword evidence="8" id="KW-1185">Reference proteome</keyword>
<evidence type="ECO:0000313" key="8">
    <source>
        <dbReference type="Proteomes" id="UP000664628"/>
    </source>
</evidence>
<name>A0ABS3JAL3_9BACT</name>
<keyword evidence="3" id="KW-0233">DNA recombination</keyword>
<feature type="domain" description="Tyr recombinase" evidence="5">
    <location>
        <begin position="216"/>
        <end position="392"/>
    </location>
</feature>
<dbReference type="Pfam" id="PF00589">
    <property type="entry name" value="Phage_integrase"/>
    <property type="match status" value="1"/>
</dbReference>
<dbReference type="InterPro" id="IPR002104">
    <property type="entry name" value="Integrase_catalytic"/>
</dbReference>
<dbReference type="Gene3D" id="1.10.150.130">
    <property type="match status" value="1"/>
</dbReference>
<dbReference type="Proteomes" id="UP000664628">
    <property type="component" value="Unassembled WGS sequence"/>
</dbReference>
<feature type="domain" description="Core-binding (CB)" evidence="6">
    <location>
        <begin position="103"/>
        <end position="195"/>
    </location>
</feature>
<sequence length="392" mass="45071">MNVRFIARPSATHTTRATLQCRISVNGVRSTAFSTGIELSRSDWNARLQQIKGRSDRAQTDTQRLEWVRSKLYSIYHHFEAKNRPVTADMIRETYVGKRRLEYTLNQLLEAFLLAKEKSIDQPGGITKTSFSAYQDRLANLVTYLTETKQLNSLLAEQTNVAFVKAWQTYLLGKYKVNYVGKHIDLLKQVLDYGVMMEHIQANRLHGYRIARVAPDKPIYLTKEQIDQLEMADLSTVVVLRPYLERMKRTRTMFLFMCATGMHWIDYTNLTADKLHTLDGQQFLITKRQKSEKELIVPVTSLAARIIDQVGGIDNLPKLSNQKMNTTLKLVALAAGIKTPLTSKVGRKSFTDFFLNEMKWDKDKVAKMLGLSNTKYLAHYGDIDHRSLRLDQ</sequence>
<dbReference type="InterPro" id="IPR010998">
    <property type="entry name" value="Integrase_recombinase_N"/>
</dbReference>
<dbReference type="RefSeq" id="WP_207326946.1">
    <property type="nucleotide sequence ID" value="NZ_JAFMYW010000001.1"/>
</dbReference>
<dbReference type="EMBL" id="JAFMYW010000001">
    <property type="protein sequence ID" value="MBO0947019.1"/>
    <property type="molecule type" value="Genomic_DNA"/>
</dbReference>
<dbReference type="PROSITE" id="PS51900">
    <property type="entry name" value="CB"/>
    <property type="match status" value="1"/>
</dbReference>
<protein>
    <submittedName>
        <fullName evidence="7">Tyrosine-type recombinase/integrase</fullName>
    </submittedName>
</protein>